<dbReference type="Proteomes" id="UP000765509">
    <property type="component" value="Unassembled WGS sequence"/>
</dbReference>
<comment type="caution">
    <text evidence="1">The sequence shown here is derived from an EMBL/GenBank/DDBJ whole genome shotgun (WGS) entry which is preliminary data.</text>
</comment>
<dbReference type="InterPro" id="IPR043502">
    <property type="entry name" value="DNA/RNA_pol_sf"/>
</dbReference>
<sequence>MKRPYPPLLRRPPYQASPKSREALELYIKELLDLGVVTNVGHNKEVEITPAVIVAWNHRKLRMAGNFRTLNTFTVPDRNPIPKIQISITKISQAVYISTIDSCKGFHQNLVTPREKK</sequence>
<keyword evidence="2" id="KW-1185">Reference proteome</keyword>
<evidence type="ECO:0000313" key="1">
    <source>
        <dbReference type="EMBL" id="MBW0503479.1"/>
    </source>
</evidence>
<dbReference type="EMBL" id="AVOT02017418">
    <property type="protein sequence ID" value="MBW0503479.1"/>
    <property type="molecule type" value="Genomic_DNA"/>
</dbReference>
<gene>
    <name evidence="1" type="ORF">O181_043194</name>
</gene>
<dbReference type="PANTHER" id="PTHR24559:SF444">
    <property type="entry name" value="REVERSE TRANSCRIPTASE DOMAIN-CONTAINING PROTEIN"/>
    <property type="match status" value="1"/>
</dbReference>
<dbReference type="InterPro" id="IPR053134">
    <property type="entry name" value="RNA-dir_DNA_polymerase"/>
</dbReference>
<reference evidence="1" key="1">
    <citation type="submission" date="2021-03" db="EMBL/GenBank/DDBJ databases">
        <title>Draft genome sequence of rust myrtle Austropuccinia psidii MF-1, a brazilian biotype.</title>
        <authorList>
            <person name="Quecine M.C."/>
            <person name="Pachon D.M.R."/>
            <person name="Bonatelli M.L."/>
            <person name="Correr F.H."/>
            <person name="Franceschini L.M."/>
            <person name="Leite T.F."/>
            <person name="Margarido G.R.A."/>
            <person name="Almeida C.A."/>
            <person name="Ferrarezi J.A."/>
            <person name="Labate C.A."/>
        </authorList>
    </citation>
    <scope>NUCLEOTIDE SEQUENCE</scope>
    <source>
        <strain evidence="1">MF-1</strain>
    </source>
</reference>
<protein>
    <submittedName>
        <fullName evidence="1">Uncharacterized protein</fullName>
    </submittedName>
</protein>
<dbReference type="AlphaFoldDB" id="A0A9Q3DHI6"/>
<dbReference type="SUPFAM" id="SSF56672">
    <property type="entry name" value="DNA/RNA polymerases"/>
    <property type="match status" value="1"/>
</dbReference>
<dbReference type="PANTHER" id="PTHR24559">
    <property type="entry name" value="TRANSPOSON TY3-I GAG-POL POLYPROTEIN"/>
    <property type="match status" value="1"/>
</dbReference>
<evidence type="ECO:0000313" key="2">
    <source>
        <dbReference type="Proteomes" id="UP000765509"/>
    </source>
</evidence>
<dbReference type="Gene3D" id="3.10.10.10">
    <property type="entry name" value="HIV Type 1 Reverse Transcriptase, subunit A, domain 1"/>
    <property type="match status" value="1"/>
</dbReference>
<dbReference type="OrthoDB" id="5920460at2759"/>
<proteinExistence type="predicted"/>
<organism evidence="1 2">
    <name type="scientific">Austropuccinia psidii MF-1</name>
    <dbReference type="NCBI Taxonomy" id="1389203"/>
    <lineage>
        <taxon>Eukaryota</taxon>
        <taxon>Fungi</taxon>
        <taxon>Dikarya</taxon>
        <taxon>Basidiomycota</taxon>
        <taxon>Pucciniomycotina</taxon>
        <taxon>Pucciniomycetes</taxon>
        <taxon>Pucciniales</taxon>
        <taxon>Sphaerophragmiaceae</taxon>
        <taxon>Austropuccinia</taxon>
    </lineage>
</organism>
<accession>A0A9Q3DHI6</accession>
<name>A0A9Q3DHI6_9BASI</name>